<dbReference type="InterPro" id="IPR023674">
    <property type="entry name" value="Ribosomal_uL1-like"/>
</dbReference>
<gene>
    <name evidence="6" type="ORF">TRICI_001066</name>
</gene>
<dbReference type="FunFam" id="3.40.50.790:FF:000001">
    <property type="entry name" value="50S ribosomal protein L1"/>
    <property type="match status" value="1"/>
</dbReference>
<dbReference type="Proteomes" id="UP000761534">
    <property type="component" value="Unassembled WGS sequence"/>
</dbReference>
<dbReference type="CDD" id="cd00403">
    <property type="entry name" value="Ribosomal_L1"/>
    <property type="match status" value="1"/>
</dbReference>
<evidence type="ECO:0000313" key="7">
    <source>
        <dbReference type="Proteomes" id="UP000761534"/>
    </source>
</evidence>
<evidence type="ECO:0000256" key="1">
    <source>
        <dbReference type="ARBA" id="ARBA00010531"/>
    </source>
</evidence>
<evidence type="ECO:0000256" key="5">
    <source>
        <dbReference type="SAM" id="MobiDB-lite"/>
    </source>
</evidence>
<organism evidence="6 7">
    <name type="scientific">Trichomonascus ciferrii</name>
    <dbReference type="NCBI Taxonomy" id="44093"/>
    <lineage>
        <taxon>Eukaryota</taxon>
        <taxon>Fungi</taxon>
        <taxon>Dikarya</taxon>
        <taxon>Ascomycota</taxon>
        <taxon>Saccharomycotina</taxon>
        <taxon>Dipodascomycetes</taxon>
        <taxon>Dipodascales</taxon>
        <taxon>Trichomonascaceae</taxon>
        <taxon>Trichomonascus</taxon>
        <taxon>Trichomonascus ciferrii complex</taxon>
    </lineage>
</organism>
<dbReference type="OrthoDB" id="1747252at2759"/>
<evidence type="ECO:0000256" key="4">
    <source>
        <dbReference type="RuleBase" id="RU000659"/>
    </source>
</evidence>
<dbReference type="Pfam" id="PF00687">
    <property type="entry name" value="Ribosomal_L1"/>
    <property type="match status" value="1"/>
</dbReference>
<proteinExistence type="inferred from homology"/>
<keyword evidence="7" id="KW-1185">Reference proteome</keyword>
<protein>
    <recommendedName>
        <fullName evidence="4">Ribosomal protein</fullName>
    </recommendedName>
</protein>
<keyword evidence="3 4" id="KW-0687">Ribonucleoprotein</keyword>
<dbReference type="InterPro" id="IPR016095">
    <property type="entry name" value="Ribosomal_uL1_3-a/b-sand"/>
</dbReference>
<keyword evidence="2 4" id="KW-0689">Ribosomal protein</keyword>
<dbReference type="InterPro" id="IPR023673">
    <property type="entry name" value="Ribosomal_uL1_CS"/>
</dbReference>
<evidence type="ECO:0000313" key="6">
    <source>
        <dbReference type="EMBL" id="KAA8916768.1"/>
    </source>
</evidence>
<evidence type="ECO:0000256" key="3">
    <source>
        <dbReference type="ARBA" id="ARBA00023274"/>
    </source>
</evidence>
<evidence type="ECO:0000256" key="2">
    <source>
        <dbReference type="ARBA" id="ARBA00022980"/>
    </source>
</evidence>
<dbReference type="InterPro" id="IPR028364">
    <property type="entry name" value="Ribosomal_uL1/biogenesis"/>
</dbReference>
<accession>A0A642VAA2</accession>
<reference evidence="6" key="1">
    <citation type="journal article" date="2019" name="G3 (Bethesda)">
        <title>Genome Assemblies of Two Rare Opportunistic Yeast Pathogens: Diutina rugosa (syn. Candida rugosa) and Trichomonascus ciferrii (syn. Candida ciferrii).</title>
        <authorList>
            <person name="Mixao V."/>
            <person name="Saus E."/>
            <person name="Hansen A.P."/>
            <person name="Lass-Florl C."/>
            <person name="Gabaldon T."/>
        </authorList>
    </citation>
    <scope>NUCLEOTIDE SEQUENCE</scope>
    <source>
        <strain evidence="6">CBS 4856</strain>
    </source>
</reference>
<dbReference type="EMBL" id="SWFS01000082">
    <property type="protein sequence ID" value="KAA8916768.1"/>
    <property type="molecule type" value="Genomic_DNA"/>
</dbReference>
<dbReference type="GO" id="GO:0005762">
    <property type="term" value="C:mitochondrial large ribosomal subunit"/>
    <property type="evidence" value="ECO:0007669"/>
    <property type="project" value="TreeGrafter"/>
</dbReference>
<dbReference type="VEuPathDB" id="FungiDB:TRICI_001066"/>
<dbReference type="GO" id="GO:0003735">
    <property type="term" value="F:structural constituent of ribosome"/>
    <property type="evidence" value="ECO:0007669"/>
    <property type="project" value="TreeGrafter"/>
</dbReference>
<dbReference type="PANTHER" id="PTHR36427">
    <property type="entry name" value="54S RIBOSOMAL PROTEIN L1, MITOCHONDRIAL"/>
    <property type="match status" value="1"/>
</dbReference>
<sequence>MASRGILNPFSSGVVLRPLVRPSVPLLRTPQPGRWGSKKKGAAGGGDESKADAKQVQQQRERASLREQTKKAEQRRVAKLKDEARLAAKSPLCMDVETALRYLRAAEVGRPAEATTISLHMAMIAEKGAAMVQGSYRLPRALEEQRIAVFTNDADAAAAARRAGAALVGSDDLIQQVRDGVINFDRAYATPDMMGRLNTVARTLGPRGLMPSAKRGTVTSAANMYNVINEAAGETIYKQKTPVLSLPVGRCSFSDYEIVRNIVAVTDSIRDTIAKMDKKKAPSIGKTTISSSVGPNIIIQV</sequence>
<dbReference type="AlphaFoldDB" id="A0A642VAA2"/>
<name>A0A642VAA2_9ASCO</name>
<feature type="region of interest" description="Disordered" evidence="5">
    <location>
        <begin position="25"/>
        <end position="74"/>
    </location>
</feature>
<comment type="similarity">
    <text evidence="1 4">Belongs to the universal ribosomal protein uL1 family.</text>
</comment>
<comment type="caution">
    <text evidence="6">The sequence shown here is derived from an EMBL/GenBank/DDBJ whole genome shotgun (WGS) entry which is preliminary data.</text>
</comment>
<feature type="compositionally biased region" description="Basic and acidic residues" evidence="5">
    <location>
        <begin position="47"/>
        <end position="74"/>
    </location>
</feature>
<dbReference type="PROSITE" id="PS01199">
    <property type="entry name" value="RIBOSOMAL_L1"/>
    <property type="match status" value="1"/>
</dbReference>
<dbReference type="Gene3D" id="3.30.190.20">
    <property type="match status" value="1"/>
</dbReference>
<dbReference type="PANTHER" id="PTHR36427:SF3">
    <property type="entry name" value="LARGE RIBOSOMAL SUBUNIT PROTEIN UL1M"/>
    <property type="match status" value="1"/>
</dbReference>
<dbReference type="Gene3D" id="3.40.50.790">
    <property type="match status" value="1"/>
</dbReference>
<dbReference type="SUPFAM" id="SSF56808">
    <property type="entry name" value="Ribosomal protein L1"/>
    <property type="match status" value="1"/>
</dbReference>